<gene>
    <name evidence="2" type="ORF">HNQ79_004041</name>
</gene>
<protein>
    <submittedName>
        <fullName evidence="2">GNAT superfamily N-acetyltransferase</fullName>
    </submittedName>
</protein>
<evidence type="ECO:0000313" key="3">
    <source>
        <dbReference type="Proteomes" id="UP000540423"/>
    </source>
</evidence>
<dbReference type="GO" id="GO:0016747">
    <property type="term" value="F:acyltransferase activity, transferring groups other than amino-acyl groups"/>
    <property type="evidence" value="ECO:0007669"/>
    <property type="project" value="InterPro"/>
</dbReference>
<dbReference type="AlphaFoldDB" id="A0A7X0HH75"/>
<dbReference type="InterPro" id="IPR016181">
    <property type="entry name" value="Acyl_CoA_acyltransferase"/>
</dbReference>
<comment type="caution">
    <text evidence="2">The sequence shown here is derived from an EMBL/GenBank/DDBJ whole genome shotgun (WGS) entry which is preliminary data.</text>
</comment>
<keyword evidence="2" id="KW-0808">Transferase</keyword>
<dbReference type="CDD" id="cd04301">
    <property type="entry name" value="NAT_SF"/>
    <property type="match status" value="1"/>
</dbReference>
<reference evidence="2 3" key="1">
    <citation type="submission" date="2020-08" db="EMBL/GenBank/DDBJ databases">
        <title>Genomic Encyclopedia of Type Strains, Phase IV (KMG-IV): sequencing the most valuable type-strain genomes for metagenomic binning, comparative biology and taxonomic classification.</title>
        <authorList>
            <person name="Goeker M."/>
        </authorList>
    </citation>
    <scope>NUCLEOTIDE SEQUENCE [LARGE SCALE GENOMIC DNA]</scope>
    <source>
        <strain evidence="2 3">DSM 40141</strain>
    </source>
</reference>
<feature type="domain" description="N-acetyltransferase" evidence="1">
    <location>
        <begin position="88"/>
        <end position="223"/>
    </location>
</feature>
<evidence type="ECO:0000313" key="2">
    <source>
        <dbReference type="EMBL" id="MBB6437540.1"/>
    </source>
</evidence>
<evidence type="ECO:0000259" key="1">
    <source>
        <dbReference type="PROSITE" id="PS51186"/>
    </source>
</evidence>
<dbReference type="RefSeq" id="WP_185032951.1">
    <property type="nucleotide sequence ID" value="NZ_BNBN01000013.1"/>
</dbReference>
<accession>A0A7X0HH75</accession>
<dbReference type="Gene3D" id="3.40.630.30">
    <property type="match status" value="1"/>
</dbReference>
<dbReference type="SUPFAM" id="SSF55729">
    <property type="entry name" value="Acyl-CoA N-acyltransferases (Nat)"/>
    <property type="match status" value="1"/>
</dbReference>
<organism evidence="2 3">
    <name type="scientific">Streptomyces candidus</name>
    <dbReference type="NCBI Taxonomy" id="67283"/>
    <lineage>
        <taxon>Bacteria</taxon>
        <taxon>Bacillati</taxon>
        <taxon>Actinomycetota</taxon>
        <taxon>Actinomycetes</taxon>
        <taxon>Kitasatosporales</taxon>
        <taxon>Streptomycetaceae</taxon>
        <taxon>Streptomyces</taxon>
    </lineage>
</organism>
<dbReference type="InterPro" id="IPR000182">
    <property type="entry name" value="GNAT_dom"/>
</dbReference>
<sequence>MAFATADDAARAWTEGWALSRGAAEPLPQPWGVTIDIGLPNAVSRHVLLDGSASEEATVRKLLHADAAPGTWIKFLEPPEVVAPWMTDGWEYDTPGHLMTLPLVHPTAAPDVPTGYLRRSWTRAGLTRVLVLAADGSLGARGQVAVTGTTAVVDQVETGRAHRRRGLGTLMMRTLQAYAAKQGALDCVLGATDDGRALYTTLGWEKVSPLTGVFRTVAETDGN</sequence>
<keyword evidence="3" id="KW-1185">Reference proteome</keyword>
<dbReference type="Pfam" id="PF00583">
    <property type="entry name" value="Acetyltransf_1"/>
    <property type="match status" value="1"/>
</dbReference>
<dbReference type="EMBL" id="JACHEM010000010">
    <property type="protein sequence ID" value="MBB6437540.1"/>
    <property type="molecule type" value="Genomic_DNA"/>
</dbReference>
<proteinExistence type="predicted"/>
<name>A0A7X0HH75_9ACTN</name>
<dbReference type="Proteomes" id="UP000540423">
    <property type="component" value="Unassembled WGS sequence"/>
</dbReference>
<dbReference type="PROSITE" id="PS51186">
    <property type="entry name" value="GNAT"/>
    <property type="match status" value="1"/>
</dbReference>